<dbReference type="HOGENOM" id="CLU_2589980_0_0_1"/>
<accession>H0EV38</accession>
<protein>
    <submittedName>
        <fullName evidence="1">Uncharacterized protein</fullName>
    </submittedName>
</protein>
<evidence type="ECO:0000313" key="1">
    <source>
        <dbReference type="EMBL" id="EHK97620.1"/>
    </source>
</evidence>
<gene>
    <name evidence="1" type="ORF">M7I_6631</name>
</gene>
<dbReference type="InParanoid" id="H0EV38"/>
<comment type="caution">
    <text evidence="1">The sequence shown here is derived from an EMBL/GenBank/DDBJ whole genome shotgun (WGS) entry which is preliminary data.</text>
</comment>
<dbReference type="AlphaFoldDB" id="H0EV38"/>
<proteinExistence type="predicted"/>
<dbReference type="EMBL" id="AGUE01000185">
    <property type="protein sequence ID" value="EHK97620.1"/>
    <property type="molecule type" value="Genomic_DNA"/>
</dbReference>
<name>H0EV38_GLAL7</name>
<dbReference type="Proteomes" id="UP000005446">
    <property type="component" value="Unassembled WGS sequence"/>
</dbReference>
<dbReference type="OrthoDB" id="3513892at2759"/>
<keyword evidence="2" id="KW-1185">Reference proteome</keyword>
<organism evidence="1 2">
    <name type="scientific">Glarea lozoyensis (strain ATCC 74030 / MF5533)</name>
    <dbReference type="NCBI Taxonomy" id="1104152"/>
    <lineage>
        <taxon>Eukaryota</taxon>
        <taxon>Fungi</taxon>
        <taxon>Dikarya</taxon>
        <taxon>Ascomycota</taxon>
        <taxon>Pezizomycotina</taxon>
        <taxon>Leotiomycetes</taxon>
        <taxon>Helotiales</taxon>
        <taxon>Helotiaceae</taxon>
        <taxon>Glarea</taxon>
    </lineage>
</organism>
<reference evidence="1 2" key="1">
    <citation type="journal article" date="2012" name="Eukaryot. Cell">
        <title>Genome sequence of the fungus Glarea lozoyensis: the first genome sequence of a species from the Helotiaceae family.</title>
        <authorList>
            <person name="Youssar L."/>
            <person name="Gruening B.A."/>
            <person name="Erxleben A."/>
            <person name="Guenther S."/>
            <person name="Huettel W."/>
        </authorList>
    </citation>
    <scope>NUCLEOTIDE SEQUENCE [LARGE SCALE GENOMIC DNA]</scope>
    <source>
        <strain evidence="2">ATCC 74030 / MF5533</strain>
    </source>
</reference>
<sequence>MPYAPQRIYLDYTRDIIYLGPDFSPHFLHEFLVSPVYQKFWIYFDWLWLQLAIVGVRSLGKEIWTRIGQDIGFTSEHPYA</sequence>
<evidence type="ECO:0000313" key="2">
    <source>
        <dbReference type="Proteomes" id="UP000005446"/>
    </source>
</evidence>